<gene>
    <name evidence="3" type="ORF">ABFB10_20700</name>
</gene>
<dbReference type="PANTHER" id="PTHR42760">
    <property type="entry name" value="SHORT-CHAIN DEHYDROGENASES/REDUCTASES FAMILY MEMBER"/>
    <property type="match status" value="1"/>
</dbReference>
<evidence type="ECO:0000313" key="3">
    <source>
        <dbReference type="EMBL" id="MEN9063034.1"/>
    </source>
</evidence>
<keyword evidence="4" id="KW-1185">Reference proteome</keyword>
<dbReference type="GO" id="GO:0016616">
    <property type="term" value="F:oxidoreductase activity, acting on the CH-OH group of donors, NAD or NADP as acceptor"/>
    <property type="evidence" value="ECO:0007669"/>
    <property type="project" value="TreeGrafter"/>
</dbReference>
<dbReference type="InterPro" id="IPR002347">
    <property type="entry name" value="SDR_fam"/>
</dbReference>
<dbReference type="Gene3D" id="3.40.50.720">
    <property type="entry name" value="NAD(P)-binding Rossmann-like Domain"/>
    <property type="match status" value="1"/>
</dbReference>
<dbReference type="PRINTS" id="PR00080">
    <property type="entry name" value="SDRFAMILY"/>
</dbReference>
<dbReference type="AlphaFoldDB" id="A0AAW9SPI3"/>
<dbReference type="InterPro" id="IPR036291">
    <property type="entry name" value="NAD(P)-bd_dom_sf"/>
</dbReference>
<reference evidence="3 4" key="1">
    <citation type="submission" date="2024-05" db="EMBL/GenBank/DDBJ databases">
        <title>Genome sequence of Ponticoccus litoralis KCCM 90028.</title>
        <authorList>
            <person name="Kim J.M."/>
            <person name="Lee J.K."/>
            <person name="Choi B.J."/>
            <person name="Bayburt H."/>
            <person name="Baek J.H."/>
            <person name="Jeon C.O."/>
        </authorList>
    </citation>
    <scope>NUCLEOTIDE SEQUENCE [LARGE SCALE GENOMIC DNA]</scope>
    <source>
        <strain evidence="3 4">KCCM 90028</strain>
    </source>
</reference>
<dbReference type="SUPFAM" id="SSF51735">
    <property type="entry name" value="NAD(P)-binding Rossmann-fold domains"/>
    <property type="match status" value="1"/>
</dbReference>
<sequence length="275" mass="29060">MSNKSLSGKVAVITGAGSPIGLGYAMAEATLREGGKVAMLDVNAAWLEESAARLKALAGDENVLPIQVDITDPKAAEAAIAQSIETLNGLDILVNNAGLWEPASFREVTVEAWQRIRAVNLDGPFYLTKPAVEHMIAQGSGRIVNVTTSLGTMWTASNTTYGSSKAGHEAMASVLALELEGTGVTCNVLIPGGNTATNMSAKYRDPDIDTSALMQNHVMSAPYLYMASDAGKDFNCRRVVAALWDEALPLEERLAKAAAPIAWPQLGGFSIEPKK</sequence>
<accession>A0AAW9SPI3</accession>
<proteinExistence type="inferred from homology"/>
<comment type="similarity">
    <text evidence="1 2">Belongs to the short-chain dehydrogenases/reductases (SDR) family.</text>
</comment>
<evidence type="ECO:0000256" key="1">
    <source>
        <dbReference type="ARBA" id="ARBA00006484"/>
    </source>
</evidence>
<dbReference type="Proteomes" id="UP001428774">
    <property type="component" value="Unassembled WGS sequence"/>
</dbReference>
<comment type="caution">
    <text evidence="3">The sequence shown here is derived from an EMBL/GenBank/DDBJ whole genome shotgun (WGS) entry which is preliminary data.</text>
</comment>
<dbReference type="EMBL" id="JBDNCH010000004">
    <property type="protein sequence ID" value="MEN9063034.1"/>
    <property type="molecule type" value="Genomic_DNA"/>
</dbReference>
<dbReference type="CDD" id="cd05233">
    <property type="entry name" value="SDR_c"/>
    <property type="match status" value="1"/>
</dbReference>
<evidence type="ECO:0000313" key="4">
    <source>
        <dbReference type="Proteomes" id="UP001428774"/>
    </source>
</evidence>
<evidence type="ECO:0000256" key="2">
    <source>
        <dbReference type="RuleBase" id="RU000363"/>
    </source>
</evidence>
<organism evidence="3 4">
    <name type="scientific">Ponticoccus litoralis</name>
    <dbReference type="NCBI Taxonomy" id="422297"/>
    <lineage>
        <taxon>Bacteria</taxon>
        <taxon>Pseudomonadati</taxon>
        <taxon>Pseudomonadota</taxon>
        <taxon>Alphaproteobacteria</taxon>
        <taxon>Rhodobacterales</taxon>
        <taxon>Roseobacteraceae</taxon>
        <taxon>Ponticoccus</taxon>
    </lineage>
</organism>
<name>A0AAW9SPI3_9RHOB</name>
<dbReference type="PRINTS" id="PR00081">
    <property type="entry name" value="GDHRDH"/>
</dbReference>
<protein>
    <submittedName>
        <fullName evidence="3">SDR family oxidoreductase</fullName>
    </submittedName>
</protein>
<dbReference type="Pfam" id="PF00106">
    <property type="entry name" value="adh_short"/>
    <property type="match status" value="1"/>
</dbReference>
<dbReference type="RefSeq" id="WP_347168143.1">
    <property type="nucleotide sequence ID" value="NZ_JBDNCH010000004.1"/>
</dbReference>